<dbReference type="Proteomes" id="UP000694545">
    <property type="component" value="Unplaced"/>
</dbReference>
<dbReference type="PANTHER" id="PTHR10627">
    <property type="entry name" value="SCP160"/>
    <property type="match status" value="1"/>
</dbReference>
<dbReference type="Pfam" id="PF00536">
    <property type="entry name" value="SAM_1"/>
    <property type="match status" value="1"/>
</dbReference>
<evidence type="ECO:0000259" key="4">
    <source>
        <dbReference type="PROSITE" id="PS50105"/>
    </source>
</evidence>
<keyword evidence="2" id="KW-0040">ANK repeat</keyword>
<dbReference type="InterPro" id="IPR013761">
    <property type="entry name" value="SAM/pointed_sf"/>
</dbReference>
<dbReference type="FunFam" id="1.10.150.50:FF:000025">
    <property type="entry name" value="Ankyrin repeat and sterile alpha motif domain-containing 6"/>
    <property type="match status" value="1"/>
</dbReference>
<dbReference type="InterPro" id="IPR001660">
    <property type="entry name" value="SAM"/>
</dbReference>
<feature type="compositionally biased region" description="Low complexity" evidence="3">
    <location>
        <begin position="299"/>
        <end position="310"/>
    </location>
</feature>
<feature type="compositionally biased region" description="Low complexity" evidence="3">
    <location>
        <begin position="111"/>
        <end position="124"/>
    </location>
</feature>
<dbReference type="Gene3D" id="1.10.150.50">
    <property type="entry name" value="Transcription Factor, Ets-1"/>
    <property type="match status" value="1"/>
</dbReference>
<dbReference type="Gene3D" id="1.25.40.20">
    <property type="entry name" value="Ankyrin repeat-containing domain"/>
    <property type="match status" value="1"/>
</dbReference>
<keyword evidence="6" id="KW-1185">Reference proteome</keyword>
<dbReference type="PROSITE" id="PS50105">
    <property type="entry name" value="SAM_DOMAIN"/>
    <property type="match status" value="1"/>
</dbReference>
<organism evidence="5 6">
    <name type="scientific">Varanus komodoensis</name>
    <name type="common">Komodo dragon</name>
    <dbReference type="NCBI Taxonomy" id="61221"/>
    <lineage>
        <taxon>Eukaryota</taxon>
        <taxon>Metazoa</taxon>
        <taxon>Chordata</taxon>
        <taxon>Craniata</taxon>
        <taxon>Vertebrata</taxon>
        <taxon>Euteleostomi</taxon>
        <taxon>Lepidosauria</taxon>
        <taxon>Squamata</taxon>
        <taxon>Bifurcata</taxon>
        <taxon>Unidentata</taxon>
        <taxon>Episquamata</taxon>
        <taxon>Toxicofera</taxon>
        <taxon>Anguimorpha</taxon>
        <taxon>Paleoanguimorpha</taxon>
        <taxon>Varanoidea</taxon>
        <taxon>Varanidae</taxon>
        <taxon>Varanus</taxon>
    </lineage>
</organism>
<feature type="compositionally biased region" description="Low complexity" evidence="3">
    <location>
        <begin position="386"/>
        <end position="404"/>
    </location>
</feature>
<dbReference type="Pfam" id="PF12796">
    <property type="entry name" value="Ank_2"/>
    <property type="match status" value="1"/>
</dbReference>
<dbReference type="PANTHER" id="PTHR10627:SF70">
    <property type="entry name" value="ANKYRIN REPEAT AND SAM DOMAIN-CONTAINING PROTEIN 6"/>
    <property type="match status" value="1"/>
</dbReference>
<evidence type="ECO:0000256" key="3">
    <source>
        <dbReference type="SAM" id="MobiDB-lite"/>
    </source>
</evidence>
<dbReference type="SMART" id="SM00454">
    <property type="entry name" value="SAM"/>
    <property type="match status" value="1"/>
</dbReference>
<evidence type="ECO:0000256" key="2">
    <source>
        <dbReference type="PROSITE-ProRule" id="PRU00023"/>
    </source>
</evidence>
<accession>A0A8D2IUX2</accession>
<dbReference type="GO" id="GO:0005737">
    <property type="term" value="C:cytoplasm"/>
    <property type="evidence" value="ECO:0007669"/>
    <property type="project" value="TreeGrafter"/>
</dbReference>
<dbReference type="OMA" id="TAWVTNN"/>
<dbReference type="PROSITE" id="PS50297">
    <property type="entry name" value="ANK_REP_REGION"/>
    <property type="match status" value="2"/>
</dbReference>
<dbReference type="CDD" id="cd09518">
    <property type="entry name" value="SAM_ANKS6"/>
    <property type="match status" value="1"/>
</dbReference>
<proteinExistence type="predicted"/>
<protein>
    <submittedName>
        <fullName evidence="5">Ankyrin repeat and sterile alpha motif domain containing 6</fullName>
    </submittedName>
</protein>
<feature type="repeat" description="ANK" evidence="2">
    <location>
        <begin position="7"/>
        <end position="39"/>
    </location>
</feature>
<keyword evidence="1" id="KW-0677">Repeat</keyword>
<dbReference type="InterPro" id="IPR036770">
    <property type="entry name" value="Ankyrin_rpt-contain_sf"/>
</dbReference>
<dbReference type="SUPFAM" id="SSF47769">
    <property type="entry name" value="SAM/Pointed domain"/>
    <property type="match status" value="1"/>
</dbReference>
<feature type="domain" description="SAM" evidence="4">
    <location>
        <begin position="442"/>
        <end position="505"/>
    </location>
</feature>
<dbReference type="PRINTS" id="PR01415">
    <property type="entry name" value="ANKYRIN"/>
</dbReference>
<feature type="compositionally biased region" description="Polar residues" evidence="3">
    <location>
        <begin position="321"/>
        <end position="336"/>
    </location>
</feature>
<feature type="region of interest" description="Disordered" evidence="3">
    <location>
        <begin position="107"/>
        <end position="130"/>
    </location>
</feature>
<evidence type="ECO:0000313" key="5">
    <source>
        <dbReference type="Ensembl" id="ENSVKKP00000005552.1"/>
    </source>
</evidence>
<dbReference type="Ensembl" id="ENSVKKT00000005707.1">
    <property type="protein sequence ID" value="ENSVKKP00000005552.1"/>
    <property type="gene ID" value="ENSVKKG00000004080.1"/>
</dbReference>
<name>A0A8D2IUX2_VARKO</name>
<evidence type="ECO:0000313" key="6">
    <source>
        <dbReference type="Proteomes" id="UP000694545"/>
    </source>
</evidence>
<feature type="region of interest" description="Disordered" evidence="3">
    <location>
        <begin position="249"/>
        <end position="444"/>
    </location>
</feature>
<reference evidence="5" key="2">
    <citation type="submission" date="2025-09" db="UniProtKB">
        <authorList>
            <consortium name="Ensembl"/>
        </authorList>
    </citation>
    <scope>IDENTIFICATION</scope>
</reference>
<dbReference type="PROSITE" id="PS50088">
    <property type="entry name" value="ANK_REPEAT"/>
    <property type="match status" value="2"/>
</dbReference>
<evidence type="ECO:0000256" key="1">
    <source>
        <dbReference type="ARBA" id="ARBA00022737"/>
    </source>
</evidence>
<feature type="repeat" description="ANK" evidence="2">
    <location>
        <begin position="41"/>
        <end position="73"/>
    </location>
</feature>
<dbReference type="SUPFAM" id="SSF48403">
    <property type="entry name" value="Ankyrin repeat"/>
    <property type="match status" value="1"/>
</dbReference>
<dbReference type="InterPro" id="IPR002110">
    <property type="entry name" value="Ankyrin_rpt"/>
</dbReference>
<sequence>ANVVNDDGASPLMIAAVTGQLSLVQLLVARNVDIDKQDNVHGWTALMQATYHGNKEVVKYLLNQGADVNLRAKNGYTAFDLIMLLSDQDAELVRLLASACMQVDKERSKQSSKASVSSSRSKPSVDIPMLPDDKGGLKSWWSRMSNRFRKLKLTQTFNHGFAINPSVPFPEESISPFECTMKATLQSDNSVKHDATTTWATKSKSNGIGSTKAGKDDELLTTVLRSGAPFTRLPNDKLKAVIPPFLPPSSFELWNSDRTPTNKDGGSEQTRLGHPGSRPIKLSTFARRPPTPSNSINFNHSPHSSGGSNSIGVSRHGGEMNNKSGGSADSVLSQIAAQRKKAAGIPEPKLSQQQIPVVSAPSPSPPEVENTQIIGNGSILKKLDGNKSPPSENSSTSKSTSPTLTPSPSPSLSPKVQSAESSLSSSHRQGRSSGGSSSGTLTDEDELTGILKKLSLEKYQPIFEEQEVDMEAFLTLTDGDLKELGIKTDGSRQQILAAISELNAGKVFENTYTSAASTGV</sequence>
<feature type="compositionally biased region" description="Polar residues" evidence="3">
    <location>
        <begin position="252"/>
        <end position="270"/>
    </location>
</feature>
<reference evidence="5" key="1">
    <citation type="submission" date="2025-08" db="UniProtKB">
        <authorList>
            <consortium name="Ensembl"/>
        </authorList>
    </citation>
    <scope>IDENTIFICATION</scope>
</reference>
<dbReference type="AlphaFoldDB" id="A0A8D2IUX2"/>
<dbReference type="SMART" id="SM00248">
    <property type="entry name" value="ANK"/>
    <property type="match status" value="3"/>
</dbReference>